<feature type="domain" description="Ras-associating" evidence="6">
    <location>
        <begin position="411"/>
        <end position="505"/>
    </location>
</feature>
<dbReference type="Pfam" id="PF00788">
    <property type="entry name" value="RA"/>
    <property type="match status" value="1"/>
</dbReference>
<dbReference type="CDD" id="cd00174">
    <property type="entry name" value="SH3"/>
    <property type="match status" value="2"/>
</dbReference>
<dbReference type="Gene3D" id="3.10.20.90">
    <property type="entry name" value="Phosphatidylinositol 3-kinase Catalytic Subunit, Chain A, domain 1"/>
    <property type="match status" value="1"/>
</dbReference>
<dbReference type="Pfam" id="PF07647">
    <property type="entry name" value="SAM_2"/>
    <property type="match status" value="1"/>
</dbReference>
<feature type="compositionally biased region" description="Polar residues" evidence="3">
    <location>
        <begin position="233"/>
        <end position="250"/>
    </location>
</feature>
<dbReference type="SUPFAM" id="SSF54236">
    <property type="entry name" value="Ubiquitin-like"/>
    <property type="match status" value="1"/>
</dbReference>
<feature type="compositionally biased region" description="Low complexity" evidence="3">
    <location>
        <begin position="402"/>
        <end position="430"/>
    </location>
</feature>
<feature type="domain" description="SAM" evidence="5">
    <location>
        <begin position="17"/>
        <end position="80"/>
    </location>
</feature>
<dbReference type="SMART" id="SM00454">
    <property type="entry name" value="SAM"/>
    <property type="match status" value="1"/>
</dbReference>
<feature type="region of interest" description="Disordered" evidence="3">
    <location>
        <begin position="231"/>
        <end position="432"/>
    </location>
</feature>
<dbReference type="GO" id="GO:0016301">
    <property type="term" value="F:kinase activity"/>
    <property type="evidence" value="ECO:0007669"/>
    <property type="project" value="UniProtKB-KW"/>
</dbReference>
<sequence>MTSQSPKSSPTVHVNKWSEQQVVDWLSTVGLPKYARDFKSNGITGDVLVLLDDEALKDIGVVTIGQRLALLSAIYRLKQQFGIPIQDGDWIPKAVEAQEHATNALTTAHMAGALRQRDDRIRLLESQILRLADYLARFQQDMASVARHVGVKAHSIDTPITLVSNSLHSHNSSESSATSMSGYGSNSDLASTAGSSLPLESPTSRNFGGLVSPSRSGFAYPAGHAMSGFKPATVTSSRSDSVGGNSPMTPTTTAHSYVASSSAAVGPTDLSPTQSTPSATPTSLGSQPGFPQQLPQQQQQQQQQPSSAGANSMVSPTRRLAHQNALAQPDAAGPSRPRAGSLGATNALSTSATSPFASSSNNNNNTTISNTGIASNSSTAASSATERDDRKDTSAATLSEPNAKSATGSSSSASAAVSASNNNNNSSDSNPYKSFRVTLDDPCYKVLPAALKKYKINDDWRKYALFICYGKTERCLSYDEKPLLLFQKLKENEQSPVFMLRHIRDVKSPIAIAEAKAASKLQERESEGSTSAKKRSAPRADRRRIVAGTPPPGAVVTNASNPVEVGPAADLPERNKVAKTYAVAIYPYMPERDDEFDVNVGDTFVVINKAKGWWIVQRDAKGDGAGDVVYSVPASETSSGEDDGITYSNYRAEYASGWVPAGCLLETSRPLGSIVDAEVVSSHMRSGPSTISNPSTPTFSTITGSGASKMDAKRASIPPALITSTSTPGIMLMDYQSAEGDLDLRKDERLRVFKRYNHWSYCVQERDGHARGWVPSWYIGKLSSSSNSTSGGGGGGGASGGAASLAKSPSNNALSAFTSQDSRFIHASNSSAIGNGGNGAVEVAAGSPLYDGSLGQDYASVGAGQGLGGATVASM</sequence>
<protein>
    <submittedName>
        <fullName evidence="7">Probable MAP kinase pathway-interacting protein</fullName>
    </submittedName>
</protein>
<dbReference type="SUPFAM" id="SSF47769">
    <property type="entry name" value="SAM/Pointed domain"/>
    <property type="match status" value="1"/>
</dbReference>
<feature type="compositionally biased region" description="Polar residues" evidence="3">
    <location>
        <begin position="306"/>
        <end position="315"/>
    </location>
</feature>
<evidence type="ECO:0000256" key="3">
    <source>
        <dbReference type="SAM" id="MobiDB-lite"/>
    </source>
</evidence>
<keyword evidence="7" id="KW-0808">Transferase</keyword>
<organism evidence="7 8">
    <name type="scientific">Ustilago trichophora</name>
    <dbReference type="NCBI Taxonomy" id="86804"/>
    <lineage>
        <taxon>Eukaryota</taxon>
        <taxon>Fungi</taxon>
        <taxon>Dikarya</taxon>
        <taxon>Basidiomycota</taxon>
        <taxon>Ustilaginomycotina</taxon>
        <taxon>Ustilaginomycetes</taxon>
        <taxon>Ustilaginales</taxon>
        <taxon>Ustilaginaceae</taxon>
        <taxon>Ustilago</taxon>
    </lineage>
</organism>
<keyword evidence="7" id="KW-0418">Kinase</keyword>
<feature type="compositionally biased region" description="Low complexity" evidence="3">
    <location>
        <begin position="347"/>
        <end position="384"/>
    </location>
</feature>
<dbReference type="OrthoDB" id="8883818at2759"/>
<dbReference type="InterPro" id="IPR029071">
    <property type="entry name" value="Ubiquitin-like_domsf"/>
</dbReference>
<evidence type="ECO:0000313" key="7">
    <source>
        <dbReference type="EMBL" id="SPO29970.1"/>
    </source>
</evidence>
<dbReference type="InterPro" id="IPR001452">
    <property type="entry name" value="SH3_domain"/>
</dbReference>
<dbReference type="CDD" id="cd01786">
    <property type="entry name" value="RA_STE50"/>
    <property type="match status" value="1"/>
</dbReference>
<dbReference type="EMBL" id="OOIN01000030">
    <property type="protein sequence ID" value="SPO29970.1"/>
    <property type="molecule type" value="Genomic_DNA"/>
</dbReference>
<accession>A0A5C3EI93</accession>
<dbReference type="AlphaFoldDB" id="A0A5C3EI93"/>
<dbReference type="PROSITE" id="PS50002">
    <property type="entry name" value="SH3"/>
    <property type="match status" value="1"/>
</dbReference>
<evidence type="ECO:0000259" key="6">
    <source>
        <dbReference type="PROSITE" id="PS50200"/>
    </source>
</evidence>
<dbReference type="PROSITE" id="PS50200">
    <property type="entry name" value="RA"/>
    <property type="match status" value="1"/>
</dbReference>
<dbReference type="SMART" id="SM00314">
    <property type="entry name" value="RA"/>
    <property type="match status" value="1"/>
</dbReference>
<gene>
    <name evidence="7" type="ORF">UTRI_06276_B</name>
</gene>
<evidence type="ECO:0000259" key="5">
    <source>
        <dbReference type="PROSITE" id="PS50105"/>
    </source>
</evidence>
<reference evidence="7 8" key="1">
    <citation type="submission" date="2018-03" db="EMBL/GenBank/DDBJ databases">
        <authorList>
            <person name="Guldener U."/>
        </authorList>
    </citation>
    <scope>NUCLEOTIDE SEQUENCE [LARGE SCALE GENOMIC DNA]</scope>
    <source>
        <strain evidence="7 8">NBRC100155</strain>
    </source>
</reference>
<dbReference type="InterPro" id="IPR000159">
    <property type="entry name" value="RA_dom"/>
</dbReference>
<dbReference type="PROSITE" id="PS50105">
    <property type="entry name" value="SAM_DOMAIN"/>
    <property type="match status" value="1"/>
</dbReference>
<keyword evidence="8" id="KW-1185">Reference proteome</keyword>
<name>A0A5C3EI93_9BASI</name>
<evidence type="ECO:0000256" key="2">
    <source>
        <dbReference type="PROSITE-ProRule" id="PRU00192"/>
    </source>
</evidence>
<feature type="region of interest" description="Disordered" evidence="3">
    <location>
        <begin position="519"/>
        <end position="561"/>
    </location>
</feature>
<dbReference type="InterPro" id="IPR001660">
    <property type="entry name" value="SAM"/>
</dbReference>
<dbReference type="Gene3D" id="2.30.30.40">
    <property type="entry name" value="SH3 Domains"/>
    <property type="match status" value="2"/>
</dbReference>
<proteinExistence type="predicted"/>
<dbReference type="GO" id="GO:0007165">
    <property type="term" value="P:signal transduction"/>
    <property type="evidence" value="ECO:0007669"/>
    <property type="project" value="InterPro"/>
</dbReference>
<dbReference type="InterPro" id="IPR013761">
    <property type="entry name" value="SAM/pointed_sf"/>
</dbReference>
<feature type="compositionally biased region" description="Low complexity" evidence="3">
    <location>
        <begin position="251"/>
        <end position="264"/>
    </location>
</feature>
<evidence type="ECO:0000259" key="4">
    <source>
        <dbReference type="PROSITE" id="PS50002"/>
    </source>
</evidence>
<dbReference type="Proteomes" id="UP000324022">
    <property type="component" value="Unassembled WGS sequence"/>
</dbReference>
<evidence type="ECO:0000256" key="1">
    <source>
        <dbReference type="ARBA" id="ARBA00022443"/>
    </source>
</evidence>
<feature type="domain" description="SH3" evidence="4">
    <location>
        <begin position="577"/>
        <end position="669"/>
    </location>
</feature>
<keyword evidence="1 2" id="KW-0728">SH3 domain</keyword>
<feature type="region of interest" description="Disordered" evidence="3">
    <location>
        <begin position="166"/>
        <end position="208"/>
    </location>
</feature>
<feature type="compositionally biased region" description="Low complexity" evidence="3">
    <location>
        <begin position="166"/>
        <end position="187"/>
    </location>
</feature>
<dbReference type="InterPro" id="IPR036028">
    <property type="entry name" value="SH3-like_dom_sf"/>
</dbReference>
<dbReference type="Pfam" id="PF00018">
    <property type="entry name" value="SH3_1"/>
    <property type="match status" value="1"/>
</dbReference>
<dbReference type="SMART" id="SM00326">
    <property type="entry name" value="SH3"/>
    <property type="match status" value="2"/>
</dbReference>
<dbReference type="CDD" id="cd09533">
    <property type="entry name" value="SAM_Ste50-like_fungal"/>
    <property type="match status" value="1"/>
</dbReference>
<dbReference type="SUPFAM" id="SSF50044">
    <property type="entry name" value="SH3-domain"/>
    <property type="match status" value="2"/>
</dbReference>
<evidence type="ECO:0000313" key="8">
    <source>
        <dbReference type="Proteomes" id="UP000324022"/>
    </source>
</evidence>
<dbReference type="Gene3D" id="1.10.150.50">
    <property type="entry name" value="Transcription Factor, Ets-1"/>
    <property type="match status" value="1"/>
</dbReference>
<feature type="compositionally biased region" description="Low complexity" evidence="3">
    <location>
        <begin position="271"/>
        <end position="305"/>
    </location>
</feature>